<dbReference type="InterPro" id="IPR021449">
    <property type="entry name" value="DUF3099"/>
</dbReference>
<gene>
    <name evidence="2" type="ORF">GCM10023321_60200</name>
</gene>
<keyword evidence="1" id="KW-0812">Transmembrane</keyword>
<feature type="transmembrane region" description="Helical" evidence="1">
    <location>
        <begin position="29"/>
        <end position="48"/>
    </location>
</feature>
<dbReference type="Proteomes" id="UP001428817">
    <property type="component" value="Unassembled WGS sequence"/>
</dbReference>
<accession>A0ABP9QTY6</accession>
<evidence type="ECO:0000313" key="3">
    <source>
        <dbReference type="Proteomes" id="UP001428817"/>
    </source>
</evidence>
<name>A0ABP9QTY6_9PSEU</name>
<evidence type="ECO:0008006" key="4">
    <source>
        <dbReference type="Google" id="ProtNLM"/>
    </source>
</evidence>
<dbReference type="RefSeq" id="WP_185059872.1">
    <property type="nucleotide sequence ID" value="NZ_BAABJP010000037.1"/>
</dbReference>
<dbReference type="EMBL" id="BAABJP010000037">
    <property type="protein sequence ID" value="GAA5167452.1"/>
    <property type="molecule type" value="Genomic_DNA"/>
</dbReference>
<keyword evidence="1" id="KW-0472">Membrane</keyword>
<sequence length="92" mass="10318">MWPRRRDPPPLITDAAPPADDELRHRRRVYTVIMTIHLLGLAVGGSLYHRAWLLGLIILIITGPLQWVAVVLANGRRRVRRRDGPGSGGSPR</sequence>
<keyword evidence="1" id="KW-1133">Transmembrane helix</keyword>
<proteinExistence type="predicted"/>
<reference evidence="3" key="1">
    <citation type="journal article" date="2019" name="Int. J. Syst. Evol. Microbiol.">
        <title>The Global Catalogue of Microorganisms (GCM) 10K type strain sequencing project: providing services to taxonomists for standard genome sequencing and annotation.</title>
        <authorList>
            <consortium name="The Broad Institute Genomics Platform"/>
            <consortium name="The Broad Institute Genome Sequencing Center for Infectious Disease"/>
            <person name="Wu L."/>
            <person name="Ma J."/>
        </authorList>
    </citation>
    <scope>NUCLEOTIDE SEQUENCE [LARGE SCALE GENOMIC DNA]</scope>
    <source>
        <strain evidence="3">JCM 18303</strain>
    </source>
</reference>
<organism evidence="2 3">
    <name type="scientific">Pseudonocardia eucalypti</name>
    <dbReference type="NCBI Taxonomy" id="648755"/>
    <lineage>
        <taxon>Bacteria</taxon>
        <taxon>Bacillati</taxon>
        <taxon>Actinomycetota</taxon>
        <taxon>Actinomycetes</taxon>
        <taxon>Pseudonocardiales</taxon>
        <taxon>Pseudonocardiaceae</taxon>
        <taxon>Pseudonocardia</taxon>
    </lineage>
</organism>
<comment type="caution">
    <text evidence="2">The sequence shown here is derived from an EMBL/GenBank/DDBJ whole genome shotgun (WGS) entry which is preliminary data.</text>
</comment>
<protein>
    <recommendedName>
        <fullName evidence="4">DUF3099 domain-containing protein</fullName>
    </recommendedName>
</protein>
<feature type="transmembrane region" description="Helical" evidence="1">
    <location>
        <begin position="54"/>
        <end position="73"/>
    </location>
</feature>
<dbReference type="Pfam" id="PF11298">
    <property type="entry name" value="DUF3099"/>
    <property type="match status" value="1"/>
</dbReference>
<evidence type="ECO:0000313" key="2">
    <source>
        <dbReference type="EMBL" id="GAA5167452.1"/>
    </source>
</evidence>
<evidence type="ECO:0000256" key="1">
    <source>
        <dbReference type="SAM" id="Phobius"/>
    </source>
</evidence>
<keyword evidence="3" id="KW-1185">Reference proteome</keyword>